<gene>
    <name evidence="1" type="ORF">GCM10011273_32750</name>
</gene>
<evidence type="ECO:0000313" key="2">
    <source>
        <dbReference type="Proteomes" id="UP000662572"/>
    </source>
</evidence>
<reference evidence="1" key="1">
    <citation type="journal article" date="2014" name="Int. J. Syst. Evol. Microbiol.">
        <title>Complete genome sequence of Corynebacterium casei LMG S-19264T (=DSM 44701T), isolated from a smear-ripened cheese.</title>
        <authorList>
            <consortium name="US DOE Joint Genome Institute (JGI-PGF)"/>
            <person name="Walter F."/>
            <person name="Albersmeier A."/>
            <person name="Kalinowski J."/>
            <person name="Ruckert C."/>
        </authorList>
    </citation>
    <scope>NUCLEOTIDE SEQUENCE</scope>
    <source>
        <strain evidence="1">KCTC 32296</strain>
    </source>
</reference>
<sequence length="130" mass="14878">MVGFYVYALKWHDHSVRHMWRYQNALVGNIINVHGYIKDGGDNHYSIMDESCHAQYFVILDGLAENKANFVSHIPRPTYPNPRPTLLKGQFKAKALRVNGSFGFNIIEVKSFEIIDTLQPESKVPIICKS</sequence>
<evidence type="ECO:0000313" key="1">
    <source>
        <dbReference type="EMBL" id="GGZ43376.1"/>
    </source>
</evidence>
<organism evidence="1 2">
    <name type="scientific">Asticcacaulis endophyticus</name>
    <dbReference type="NCBI Taxonomy" id="1395890"/>
    <lineage>
        <taxon>Bacteria</taxon>
        <taxon>Pseudomonadati</taxon>
        <taxon>Pseudomonadota</taxon>
        <taxon>Alphaproteobacteria</taxon>
        <taxon>Caulobacterales</taxon>
        <taxon>Caulobacteraceae</taxon>
        <taxon>Asticcacaulis</taxon>
    </lineage>
</organism>
<protein>
    <submittedName>
        <fullName evidence="1">Uncharacterized protein</fullName>
    </submittedName>
</protein>
<reference evidence="1" key="2">
    <citation type="submission" date="2020-09" db="EMBL/GenBank/DDBJ databases">
        <authorList>
            <person name="Sun Q."/>
            <person name="Kim S."/>
        </authorList>
    </citation>
    <scope>NUCLEOTIDE SEQUENCE</scope>
    <source>
        <strain evidence="1">KCTC 32296</strain>
    </source>
</reference>
<comment type="caution">
    <text evidence="1">The sequence shown here is derived from an EMBL/GenBank/DDBJ whole genome shotgun (WGS) entry which is preliminary data.</text>
</comment>
<accession>A0A918QEU8</accession>
<dbReference type="Proteomes" id="UP000662572">
    <property type="component" value="Unassembled WGS sequence"/>
</dbReference>
<name>A0A918QEU8_9CAUL</name>
<proteinExistence type="predicted"/>
<dbReference type="AlphaFoldDB" id="A0A918QEU8"/>
<dbReference type="EMBL" id="BMZB01000006">
    <property type="protein sequence ID" value="GGZ43376.1"/>
    <property type="molecule type" value="Genomic_DNA"/>
</dbReference>
<keyword evidence="2" id="KW-1185">Reference proteome</keyword>